<keyword evidence="1" id="KW-1133">Transmembrane helix</keyword>
<evidence type="ECO:0000256" key="1">
    <source>
        <dbReference type="SAM" id="Phobius"/>
    </source>
</evidence>
<evidence type="ECO:0000313" key="2">
    <source>
        <dbReference type="EMBL" id="EJW94940.1"/>
    </source>
</evidence>
<protein>
    <submittedName>
        <fullName evidence="2">Membrane protein</fullName>
    </submittedName>
</protein>
<proteinExistence type="predicted"/>
<keyword evidence="1" id="KW-0472">Membrane</keyword>
<organism evidence="2">
    <name type="scientific">gut metagenome</name>
    <dbReference type="NCBI Taxonomy" id="749906"/>
    <lineage>
        <taxon>unclassified sequences</taxon>
        <taxon>metagenomes</taxon>
        <taxon>organismal metagenomes</taxon>
    </lineage>
</organism>
<reference evidence="2" key="1">
    <citation type="journal article" date="2012" name="PLoS ONE">
        <title>Gene sets for utilization of primary and secondary nutrition supplies in the distal gut of endangered iberian lynx.</title>
        <authorList>
            <person name="Alcaide M."/>
            <person name="Messina E."/>
            <person name="Richter M."/>
            <person name="Bargiela R."/>
            <person name="Peplies J."/>
            <person name="Huws S.A."/>
            <person name="Newbold C.J."/>
            <person name="Golyshin P.N."/>
            <person name="Simon M.A."/>
            <person name="Lopez G."/>
            <person name="Yakimov M.M."/>
            <person name="Ferrer M."/>
        </authorList>
    </citation>
    <scope>NUCLEOTIDE SEQUENCE</scope>
</reference>
<sequence length="119" mass="13446">MTDTYLTIVSYRTGDAECLKTFTDVLSSLYSVLSLLLERNSRTYNVSPLCVLEADHLGAFALLIRIKTILFANLVSLFNIFDTVLVKSSKNLLNATVLAFKLYFSNHVMVLLLVFTWID</sequence>
<comment type="caution">
    <text evidence="2">The sequence shown here is derived from an EMBL/GenBank/DDBJ whole genome shotgun (WGS) entry which is preliminary data.</text>
</comment>
<dbReference type="AlphaFoldDB" id="J9C545"/>
<keyword evidence="1" id="KW-0812">Transmembrane</keyword>
<feature type="transmembrane region" description="Helical" evidence="1">
    <location>
        <begin position="57"/>
        <end position="80"/>
    </location>
</feature>
<feature type="transmembrane region" description="Helical" evidence="1">
    <location>
        <begin position="92"/>
        <end position="118"/>
    </location>
</feature>
<accession>J9C545</accession>
<name>J9C545_9ZZZZ</name>
<dbReference type="EMBL" id="AMCI01006093">
    <property type="protein sequence ID" value="EJW94940.1"/>
    <property type="molecule type" value="Genomic_DNA"/>
</dbReference>
<gene>
    <name evidence="2" type="ORF">EVA_16949</name>
</gene>